<name>K5DD32_RHOBT</name>
<dbReference type="InterPro" id="IPR006286">
    <property type="entry name" value="C56_PfpI-like"/>
</dbReference>
<dbReference type="NCBIfam" id="TIGR01382">
    <property type="entry name" value="PfpI"/>
    <property type="match status" value="1"/>
</dbReference>
<protein>
    <submittedName>
        <fullName evidence="3">Intracellular protease, PfpI family</fullName>
    </submittedName>
</protein>
<evidence type="ECO:0000313" key="4">
    <source>
        <dbReference type="Proteomes" id="UP000007993"/>
    </source>
</evidence>
<gene>
    <name evidence="3" type="ORF">RBSH_00002</name>
</gene>
<dbReference type="GO" id="GO:0008233">
    <property type="term" value="F:peptidase activity"/>
    <property type="evidence" value="ECO:0007669"/>
    <property type="project" value="UniProtKB-KW"/>
</dbReference>
<dbReference type="PANTHER" id="PTHR42733">
    <property type="entry name" value="DJ-1 PROTEIN"/>
    <property type="match status" value="1"/>
</dbReference>
<dbReference type="InterPro" id="IPR029062">
    <property type="entry name" value="Class_I_gatase-like"/>
</dbReference>
<dbReference type="PATRIC" id="fig|993517.3.peg.2"/>
<proteinExistence type="inferred from homology"/>
<accession>K5DD32</accession>
<evidence type="ECO:0000256" key="1">
    <source>
        <dbReference type="ARBA" id="ARBA00008542"/>
    </source>
</evidence>
<keyword evidence="3" id="KW-0378">Hydrolase</keyword>
<dbReference type="CDD" id="cd03134">
    <property type="entry name" value="GATase1_PfpI_like"/>
    <property type="match status" value="1"/>
</dbReference>
<evidence type="ECO:0000313" key="3">
    <source>
        <dbReference type="EMBL" id="EKK04652.1"/>
    </source>
</evidence>
<dbReference type="Gene3D" id="3.40.50.880">
    <property type="match status" value="1"/>
</dbReference>
<dbReference type="Proteomes" id="UP000007993">
    <property type="component" value="Unassembled WGS sequence"/>
</dbReference>
<sequence>MPFMTDPTSSSNPATAVSVDSVSPQTLVGKRVLSFVGEIYEDLELWYPKLRLIEAGAEFFVAGPKAGEKYDGKLGYPCVSDLAIDACEADSFDGLLVPGGFMPDKLRRDPKVLQLVRDFDAAQKPIAAICHGGWIPISAGVYRGVRVTGSPGIKDDLVNAGAIFEDASVVVDGHHVSSRRPDDLPDFCRHFIALLACPNL</sequence>
<dbReference type="SUPFAM" id="SSF52317">
    <property type="entry name" value="Class I glutamine amidotransferase-like"/>
    <property type="match status" value="1"/>
</dbReference>
<keyword evidence="3" id="KW-0645">Protease</keyword>
<dbReference type="EMBL" id="AMCW01000001">
    <property type="protein sequence ID" value="EKK04652.1"/>
    <property type="molecule type" value="Genomic_DNA"/>
</dbReference>
<dbReference type="PANTHER" id="PTHR42733:SF13">
    <property type="entry name" value="DJ-1_PFPI DOMAIN-CONTAINING PROTEIN"/>
    <property type="match status" value="1"/>
</dbReference>
<dbReference type="InterPro" id="IPR002818">
    <property type="entry name" value="DJ-1/PfpI"/>
</dbReference>
<reference evidence="3 4" key="1">
    <citation type="journal article" date="2013" name="Mar. Genomics">
        <title>Expression of sulfatases in Rhodopirellula baltica and the diversity of sulfatases in the genus Rhodopirellula.</title>
        <authorList>
            <person name="Wegner C.E."/>
            <person name="Richter-Heitmann T."/>
            <person name="Klindworth A."/>
            <person name="Klockow C."/>
            <person name="Richter M."/>
            <person name="Achstetter T."/>
            <person name="Glockner F.O."/>
            <person name="Harder J."/>
        </authorList>
    </citation>
    <scope>NUCLEOTIDE SEQUENCE [LARGE SCALE GENOMIC DNA]</scope>
    <source>
        <strain evidence="3 4">SH28</strain>
    </source>
</reference>
<dbReference type="PROSITE" id="PS51276">
    <property type="entry name" value="PEPTIDASE_C56_PFPI"/>
    <property type="match status" value="1"/>
</dbReference>
<feature type="domain" description="DJ-1/PfpI" evidence="2">
    <location>
        <begin position="30"/>
        <end position="193"/>
    </location>
</feature>
<dbReference type="Pfam" id="PF01965">
    <property type="entry name" value="DJ-1_PfpI"/>
    <property type="match status" value="1"/>
</dbReference>
<dbReference type="GO" id="GO:0006508">
    <property type="term" value="P:proteolysis"/>
    <property type="evidence" value="ECO:0007669"/>
    <property type="project" value="UniProtKB-KW"/>
</dbReference>
<evidence type="ECO:0000259" key="2">
    <source>
        <dbReference type="Pfam" id="PF01965"/>
    </source>
</evidence>
<dbReference type="AlphaFoldDB" id="K5DD32"/>
<comment type="caution">
    <text evidence="3">The sequence shown here is derived from an EMBL/GenBank/DDBJ whole genome shotgun (WGS) entry which is preliminary data.</text>
</comment>
<comment type="similarity">
    <text evidence="1">Belongs to the peptidase C56 family.</text>
</comment>
<organism evidence="3 4">
    <name type="scientific">Rhodopirellula baltica SH28</name>
    <dbReference type="NCBI Taxonomy" id="993517"/>
    <lineage>
        <taxon>Bacteria</taxon>
        <taxon>Pseudomonadati</taxon>
        <taxon>Planctomycetota</taxon>
        <taxon>Planctomycetia</taxon>
        <taxon>Pirellulales</taxon>
        <taxon>Pirellulaceae</taxon>
        <taxon>Rhodopirellula</taxon>
    </lineage>
</organism>